<dbReference type="CDD" id="cd20537">
    <property type="entry name" value="CYCLIN_CCNO-like_rpt2"/>
    <property type="match status" value="1"/>
</dbReference>
<dbReference type="InterPro" id="IPR048258">
    <property type="entry name" value="Cyclins_cyclin-box"/>
</dbReference>
<gene>
    <name evidence="8" type="ORF">HU200_038868</name>
</gene>
<comment type="caution">
    <text evidence="8">The sequence shown here is derived from an EMBL/GenBank/DDBJ whole genome shotgun (WGS) entry which is preliminary data.</text>
</comment>
<name>A0A835BJJ2_9POAL</name>
<feature type="compositionally biased region" description="Basic and acidic residues" evidence="5">
    <location>
        <begin position="197"/>
        <end position="207"/>
    </location>
</feature>
<dbReference type="InterPro" id="IPR013763">
    <property type="entry name" value="Cyclin-like_dom"/>
</dbReference>
<organism evidence="8 9">
    <name type="scientific">Digitaria exilis</name>
    <dbReference type="NCBI Taxonomy" id="1010633"/>
    <lineage>
        <taxon>Eukaryota</taxon>
        <taxon>Viridiplantae</taxon>
        <taxon>Streptophyta</taxon>
        <taxon>Embryophyta</taxon>
        <taxon>Tracheophyta</taxon>
        <taxon>Spermatophyta</taxon>
        <taxon>Magnoliopsida</taxon>
        <taxon>Liliopsida</taxon>
        <taxon>Poales</taxon>
        <taxon>Poaceae</taxon>
        <taxon>PACMAD clade</taxon>
        <taxon>Panicoideae</taxon>
        <taxon>Panicodae</taxon>
        <taxon>Paniceae</taxon>
        <taxon>Anthephorinae</taxon>
        <taxon>Digitaria</taxon>
    </lineage>
</organism>
<dbReference type="InterPro" id="IPR006671">
    <property type="entry name" value="Cyclin_N"/>
</dbReference>
<dbReference type="PROSITE" id="PS00292">
    <property type="entry name" value="CYCLINS"/>
    <property type="match status" value="1"/>
</dbReference>
<dbReference type="AlphaFoldDB" id="A0A835BJJ2"/>
<accession>A0A835BJJ2</accession>
<feature type="domain" description="Cyclin-like" evidence="6">
    <location>
        <begin position="252"/>
        <end position="341"/>
    </location>
</feature>
<dbReference type="SMART" id="SM00385">
    <property type="entry name" value="CYCLIN"/>
    <property type="match status" value="2"/>
</dbReference>
<dbReference type="Gene3D" id="1.10.472.10">
    <property type="entry name" value="Cyclin-like"/>
    <property type="match status" value="2"/>
</dbReference>
<evidence type="ECO:0000313" key="9">
    <source>
        <dbReference type="Proteomes" id="UP000636709"/>
    </source>
</evidence>
<dbReference type="PANTHER" id="PTHR10177">
    <property type="entry name" value="CYCLINS"/>
    <property type="match status" value="1"/>
</dbReference>
<keyword evidence="2 4" id="KW-0195">Cyclin</keyword>
<dbReference type="InterPro" id="IPR004367">
    <property type="entry name" value="Cyclin_C-dom"/>
</dbReference>
<dbReference type="Pfam" id="PF00134">
    <property type="entry name" value="Cyclin_N"/>
    <property type="match status" value="1"/>
</dbReference>
<feature type="domain" description="Cyclin-like" evidence="6">
    <location>
        <begin position="354"/>
        <end position="441"/>
    </location>
</feature>
<evidence type="ECO:0000256" key="1">
    <source>
        <dbReference type="ARBA" id="ARBA00022618"/>
    </source>
</evidence>
<comment type="similarity">
    <text evidence="4">Belongs to the cyclin family.</text>
</comment>
<evidence type="ECO:0000256" key="3">
    <source>
        <dbReference type="ARBA" id="ARBA00023306"/>
    </source>
</evidence>
<dbReference type="Pfam" id="PF02984">
    <property type="entry name" value="Cyclin_C"/>
    <property type="match status" value="1"/>
</dbReference>
<keyword evidence="3" id="KW-0131">Cell cycle</keyword>
<dbReference type="SUPFAM" id="SSF47954">
    <property type="entry name" value="Cyclin-like"/>
    <property type="match status" value="2"/>
</dbReference>
<dbReference type="SMART" id="SM01332">
    <property type="entry name" value="Cyclin_C"/>
    <property type="match status" value="1"/>
</dbReference>
<keyword evidence="1" id="KW-0132">Cell division</keyword>
<protein>
    <recommendedName>
        <fullName evidence="10">Cyclin N-terminal domain-containing protein</fullName>
    </recommendedName>
</protein>
<evidence type="ECO:0000256" key="2">
    <source>
        <dbReference type="ARBA" id="ARBA00023127"/>
    </source>
</evidence>
<reference evidence="8" key="1">
    <citation type="submission" date="2020-07" db="EMBL/GenBank/DDBJ databases">
        <title>Genome sequence and genetic diversity analysis of an under-domesticated orphan crop, white fonio (Digitaria exilis).</title>
        <authorList>
            <person name="Bennetzen J.L."/>
            <person name="Chen S."/>
            <person name="Ma X."/>
            <person name="Wang X."/>
            <person name="Yssel A.E.J."/>
            <person name="Chaluvadi S.R."/>
            <person name="Johnson M."/>
            <person name="Gangashetty P."/>
            <person name="Hamidou F."/>
            <person name="Sanogo M.D."/>
            <person name="Zwaenepoel A."/>
            <person name="Wallace J."/>
            <person name="Van De Peer Y."/>
            <person name="Van Deynze A."/>
        </authorList>
    </citation>
    <scope>NUCLEOTIDE SEQUENCE</scope>
    <source>
        <tissue evidence="8">Leaves</tissue>
    </source>
</reference>
<evidence type="ECO:0000313" key="8">
    <source>
        <dbReference type="EMBL" id="KAF8693471.1"/>
    </source>
</evidence>
<keyword evidence="9" id="KW-1185">Reference proteome</keyword>
<dbReference type="InterPro" id="IPR036915">
    <property type="entry name" value="Cyclin-like_sf"/>
</dbReference>
<evidence type="ECO:0008006" key="10">
    <source>
        <dbReference type="Google" id="ProtNLM"/>
    </source>
</evidence>
<dbReference type="InterPro" id="IPR039361">
    <property type="entry name" value="Cyclin"/>
</dbReference>
<sequence>MIRMPGAHRRRQFLTVSHQSTHDSTALSIPAARAGDSIAFFSRQESTSSRARARPVNRSTMCAVAPFHLPGLTGVVAPLAAAPFLHPRSAAATYAYVGAPAAADGTDALLRRDAHAAVRARTPAAGDDQPMSSAEFLGLSRQDYHNDADFDLEAILRGIRSIRVTPPGFLPSMWPLSSPPRRPPYGGDDEPFTTTVDKQKPSEKQGETYDAGIDATYRSMEKDPLERPSPDYLETTQAGGKILMADRAELVAWMHTFAESYGLAAGALHRAVSYVDRYLSARKITGGDRQLRVLVGAAVFAAAKYEDRSTTDALDADAVARHAGGEYARRDVLDAERDLVAALGYRLGGPTAYTFVEHFTRRMGEDDDGEATRSLAHRLANLALLDYRCLGILPSAVAASAIIMAKLTLNPAAAWREDLAAMGFVLEDLAECMDAIKEMHGLGLQGVWPGCAQMMGDFVLS</sequence>
<evidence type="ECO:0000259" key="6">
    <source>
        <dbReference type="SMART" id="SM00385"/>
    </source>
</evidence>
<evidence type="ECO:0000256" key="4">
    <source>
        <dbReference type="RuleBase" id="RU000383"/>
    </source>
</evidence>
<feature type="domain" description="Cyclin C-terminal" evidence="7">
    <location>
        <begin position="350"/>
        <end position="461"/>
    </location>
</feature>
<dbReference type="Proteomes" id="UP000636709">
    <property type="component" value="Unassembled WGS sequence"/>
</dbReference>
<evidence type="ECO:0000259" key="7">
    <source>
        <dbReference type="SMART" id="SM01332"/>
    </source>
</evidence>
<evidence type="ECO:0000256" key="5">
    <source>
        <dbReference type="SAM" id="MobiDB-lite"/>
    </source>
</evidence>
<proteinExistence type="inferred from homology"/>
<dbReference type="EMBL" id="JACEFO010001924">
    <property type="protein sequence ID" value="KAF8693471.1"/>
    <property type="molecule type" value="Genomic_DNA"/>
</dbReference>
<dbReference type="GO" id="GO:0051301">
    <property type="term" value="P:cell division"/>
    <property type="evidence" value="ECO:0007669"/>
    <property type="project" value="UniProtKB-KW"/>
</dbReference>
<dbReference type="OrthoDB" id="645822at2759"/>
<feature type="region of interest" description="Disordered" evidence="5">
    <location>
        <begin position="173"/>
        <end position="208"/>
    </location>
</feature>